<feature type="transmembrane region" description="Helical" evidence="1">
    <location>
        <begin position="336"/>
        <end position="357"/>
    </location>
</feature>
<keyword evidence="1" id="KW-0472">Membrane</keyword>
<feature type="transmembrane region" description="Helical" evidence="1">
    <location>
        <begin position="146"/>
        <end position="164"/>
    </location>
</feature>
<feature type="transmembrane region" description="Helical" evidence="1">
    <location>
        <begin position="290"/>
        <end position="316"/>
    </location>
</feature>
<gene>
    <name evidence="2" type="ORF">B0J11DRAFT_613754</name>
</gene>
<evidence type="ECO:0000313" key="2">
    <source>
        <dbReference type="EMBL" id="KAH7128581.1"/>
    </source>
</evidence>
<keyword evidence="1" id="KW-0812">Transmembrane</keyword>
<organism evidence="2 3">
    <name type="scientific">Dendryphion nanum</name>
    <dbReference type="NCBI Taxonomy" id="256645"/>
    <lineage>
        <taxon>Eukaryota</taxon>
        <taxon>Fungi</taxon>
        <taxon>Dikarya</taxon>
        <taxon>Ascomycota</taxon>
        <taxon>Pezizomycotina</taxon>
        <taxon>Dothideomycetes</taxon>
        <taxon>Pleosporomycetidae</taxon>
        <taxon>Pleosporales</taxon>
        <taxon>Torulaceae</taxon>
        <taxon>Dendryphion</taxon>
    </lineage>
</organism>
<keyword evidence="1" id="KW-1133">Transmembrane helix</keyword>
<dbReference type="OrthoDB" id="4582561at2759"/>
<comment type="caution">
    <text evidence="2">The sequence shown here is derived from an EMBL/GenBank/DDBJ whole genome shotgun (WGS) entry which is preliminary data.</text>
</comment>
<feature type="transmembrane region" description="Helical" evidence="1">
    <location>
        <begin position="250"/>
        <end position="270"/>
    </location>
</feature>
<name>A0A9P9IQ92_9PLEO</name>
<evidence type="ECO:0000313" key="3">
    <source>
        <dbReference type="Proteomes" id="UP000700596"/>
    </source>
</evidence>
<feature type="transmembrane region" description="Helical" evidence="1">
    <location>
        <begin position="94"/>
        <end position="113"/>
    </location>
</feature>
<dbReference type="Proteomes" id="UP000700596">
    <property type="component" value="Unassembled WGS sequence"/>
</dbReference>
<evidence type="ECO:0000256" key="1">
    <source>
        <dbReference type="SAM" id="Phobius"/>
    </source>
</evidence>
<sequence length="401" mass="45436">MNTTLTCQSCAIPDWRDFQRIPNCKVAAKFLAPYITTRTINTDDLLAFLRTLKPTIDELGALSWFACTKACRHNSAAMAWLFVEPENDCLQEMMIVYCLQLLFCLLFIFFFFYSRRAISFAPGIENAEKSIKERIRSAFESSFPEFHNAATIFTFTVVVANLVLHIPSTGSHYTNSLSFIISIFTISIYFATLPLALAIGRRRKFRKFLAVLIALLGCSVVWLNRRTKTPQKNEDKWEQLCYKEYSSSKYITAIIAIYFAGAGGTVLYILGKAMLDLLHKEAKDILGLRLLVRVPARFVLVCYCCCVAIVTLAFFFEHHASLRKVAGADGEQQWGFGQVLALATWVPVLIQFVYTLVEKQAETLRSALPRTHDAVRIRSSEANVGDMAMQWLVNTNEDETK</sequence>
<dbReference type="AlphaFoldDB" id="A0A9P9IQ92"/>
<dbReference type="EMBL" id="JAGMWT010000005">
    <property type="protein sequence ID" value="KAH7128581.1"/>
    <property type="molecule type" value="Genomic_DNA"/>
</dbReference>
<protein>
    <submittedName>
        <fullName evidence="2">Uncharacterized protein</fullName>
    </submittedName>
</protein>
<feature type="transmembrane region" description="Helical" evidence="1">
    <location>
        <begin position="176"/>
        <end position="198"/>
    </location>
</feature>
<reference evidence="2" key="1">
    <citation type="journal article" date="2021" name="Nat. Commun.">
        <title>Genetic determinants of endophytism in the Arabidopsis root mycobiome.</title>
        <authorList>
            <person name="Mesny F."/>
            <person name="Miyauchi S."/>
            <person name="Thiergart T."/>
            <person name="Pickel B."/>
            <person name="Atanasova L."/>
            <person name="Karlsson M."/>
            <person name="Huettel B."/>
            <person name="Barry K.W."/>
            <person name="Haridas S."/>
            <person name="Chen C."/>
            <person name="Bauer D."/>
            <person name="Andreopoulos W."/>
            <person name="Pangilinan J."/>
            <person name="LaButti K."/>
            <person name="Riley R."/>
            <person name="Lipzen A."/>
            <person name="Clum A."/>
            <person name="Drula E."/>
            <person name="Henrissat B."/>
            <person name="Kohler A."/>
            <person name="Grigoriev I.V."/>
            <person name="Martin F.M."/>
            <person name="Hacquard S."/>
        </authorList>
    </citation>
    <scope>NUCLEOTIDE SEQUENCE</scope>
    <source>
        <strain evidence="2">MPI-CAGE-CH-0243</strain>
    </source>
</reference>
<accession>A0A9P9IQ92</accession>
<keyword evidence="3" id="KW-1185">Reference proteome</keyword>
<proteinExistence type="predicted"/>
<feature type="transmembrane region" description="Helical" evidence="1">
    <location>
        <begin position="205"/>
        <end position="223"/>
    </location>
</feature>